<organism evidence="8 9">
    <name type="scientific">Alkalibacillus salilacus</name>
    <dbReference type="NCBI Taxonomy" id="284582"/>
    <lineage>
        <taxon>Bacteria</taxon>
        <taxon>Bacillati</taxon>
        <taxon>Bacillota</taxon>
        <taxon>Bacilli</taxon>
        <taxon>Bacillales</taxon>
        <taxon>Bacillaceae</taxon>
        <taxon>Alkalibacillus</taxon>
    </lineage>
</organism>
<feature type="domain" description="Orn/Lys/Arg decarboxylases family 1 pyridoxal-P attachment site" evidence="6">
    <location>
        <begin position="7"/>
        <end position="339"/>
    </location>
</feature>
<dbReference type="Gene3D" id="3.40.640.10">
    <property type="entry name" value="Type I PLP-dependent aspartate aminotransferase-like (Major domain)"/>
    <property type="match status" value="1"/>
</dbReference>
<keyword evidence="4" id="KW-0663">Pyridoxal phosphate</keyword>
<dbReference type="InterPro" id="IPR015421">
    <property type="entry name" value="PyrdxlP-dep_Trfase_major"/>
</dbReference>
<dbReference type="GO" id="GO:0008923">
    <property type="term" value="F:lysine decarboxylase activity"/>
    <property type="evidence" value="ECO:0007669"/>
    <property type="project" value="UniProtKB-EC"/>
</dbReference>
<dbReference type="Gene3D" id="3.90.105.10">
    <property type="entry name" value="Molybdopterin biosynthesis moea protein, domain 2"/>
    <property type="match status" value="1"/>
</dbReference>
<dbReference type="PANTHER" id="PTHR43277:SF3">
    <property type="entry name" value="DECARBOXYLASE, PUTATIVE-RELATED"/>
    <property type="match status" value="1"/>
</dbReference>
<dbReference type="InterPro" id="IPR036633">
    <property type="entry name" value="Prn/Lys/Arg_de-COase_C_sf"/>
</dbReference>
<dbReference type="Pfam" id="PF01276">
    <property type="entry name" value="OKR_DC_1"/>
    <property type="match status" value="1"/>
</dbReference>
<name>A0ABT9VBU2_9BACI</name>
<evidence type="ECO:0000259" key="7">
    <source>
        <dbReference type="Pfam" id="PF03711"/>
    </source>
</evidence>
<comment type="caution">
    <text evidence="8">The sequence shown here is derived from an EMBL/GenBank/DDBJ whole genome shotgun (WGS) entry which is preliminary data.</text>
</comment>
<proteinExistence type="inferred from homology"/>
<keyword evidence="9" id="KW-1185">Reference proteome</keyword>
<evidence type="ECO:0000256" key="3">
    <source>
        <dbReference type="ARBA" id="ARBA00022793"/>
    </source>
</evidence>
<dbReference type="EMBL" id="JAUSTQ010000001">
    <property type="protein sequence ID" value="MDQ0158427.1"/>
    <property type="molecule type" value="Genomic_DNA"/>
</dbReference>
<dbReference type="EC" id="4.1.1.18" evidence="8"/>
<comment type="similarity">
    <text evidence="2">Belongs to the Orn/Lys/Arg decarboxylase class-I family.</text>
</comment>
<evidence type="ECO:0000256" key="4">
    <source>
        <dbReference type="ARBA" id="ARBA00022898"/>
    </source>
</evidence>
<accession>A0ABT9VBU2</accession>
<dbReference type="PANTHER" id="PTHR43277">
    <property type="entry name" value="ARGININE DECARBOXYLASE"/>
    <property type="match status" value="1"/>
</dbReference>
<evidence type="ECO:0000256" key="5">
    <source>
        <dbReference type="ARBA" id="ARBA00023239"/>
    </source>
</evidence>
<dbReference type="RefSeq" id="WP_306974116.1">
    <property type="nucleotide sequence ID" value="NZ_JAUSTQ010000001.1"/>
</dbReference>
<sequence>MDQSQKPLVEALKEHISKSPHSYHVPGHKNGQLFPDEFADWHPFLAYDVTELPGLDDLHEPSGAIAQAQQLAAHYYGVDETYFLVNGTTAGNLAMIMATCEAGDHVLVQRNSHKSIMHALHLVGARPIFVTPDFDQSTGRFSLLRAEVMAEAINSYPSIKAVVLTYPDYFGATYDLESIVTEAHAHQIPVLIDEAHGAHFNVSDAFPKSAVDCGADVVVQSAHKTLPALTMCSFLHLQSAYVSADLLKYYLQVFQSSSPSYLIMMSLDLARYTVANLHKEDLKKTLDWIEKFNKAINQLDGFQVSEVRKRADDPLKTIITSDRYNLHDVLMWLHENGIDAELVSEQQLLLIHGLNSDDESWSERIRATMDCLKGIPFKQNHDKIETNISFQSGIVRLPYSYKDLAQFSQESIDFQEAVGRIAAESITPYPPGIPVIVEGEIITDEAVEMIEQAKAETVHIQKTGSSSHTQIKVYSIE</sequence>
<keyword evidence="3" id="KW-0210">Decarboxylase</keyword>
<dbReference type="InterPro" id="IPR008286">
    <property type="entry name" value="Prn/Lys/Arg_de-COase_C"/>
</dbReference>
<dbReference type="SUPFAM" id="SSF53383">
    <property type="entry name" value="PLP-dependent transferases"/>
    <property type="match status" value="1"/>
</dbReference>
<evidence type="ECO:0000256" key="1">
    <source>
        <dbReference type="ARBA" id="ARBA00001933"/>
    </source>
</evidence>
<feature type="domain" description="Orn/Lys/Arg decarboxylase C-terminal" evidence="7">
    <location>
        <begin position="400"/>
        <end position="451"/>
    </location>
</feature>
<evidence type="ECO:0000313" key="8">
    <source>
        <dbReference type="EMBL" id="MDQ0158427.1"/>
    </source>
</evidence>
<gene>
    <name evidence="8" type="ORF">J2S77_000377</name>
</gene>
<evidence type="ECO:0000256" key="2">
    <source>
        <dbReference type="ARBA" id="ARBA00010671"/>
    </source>
</evidence>
<dbReference type="InterPro" id="IPR000310">
    <property type="entry name" value="Orn/Lys/Arg_deCO2ase_major_dom"/>
</dbReference>
<dbReference type="InterPro" id="IPR052357">
    <property type="entry name" value="Orn_Lys_Arg_decarboxylase-I"/>
</dbReference>
<comment type="cofactor">
    <cofactor evidence="1">
        <name>pyridoxal 5'-phosphate</name>
        <dbReference type="ChEBI" id="CHEBI:597326"/>
    </cofactor>
</comment>
<dbReference type="InterPro" id="IPR015424">
    <property type="entry name" value="PyrdxlP-dep_Trfase"/>
</dbReference>
<dbReference type="Pfam" id="PF03711">
    <property type="entry name" value="OKR_DC_1_C"/>
    <property type="match status" value="1"/>
</dbReference>
<evidence type="ECO:0000313" key="9">
    <source>
        <dbReference type="Proteomes" id="UP001224359"/>
    </source>
</evidence>
<reference evidence="8 9" key="1">
    <citation type="submission" date="2023-07" db="EMBL/GenBank/DDBJ databases">
        <title>Genomic Encyclopedia of Type Strains, Phase IV (KMG-IV): sequencing the most valuable type-strain genomes for metagenomic binning, comparative biology and taxonomic classification.</title>
        <authorList>
            <person name="Goeker M."/>
        </authorList>
    </citation>
    <scope>NUCLEOTIDE SEQUENCE [LARGE SCALE GENOMIC DNA]</scope>
    <source>
        <strain evidence="8 9">DSM 16460</strain>
    </source>
</reference>
<keyword evidence="5 8" id="KW-0456">Lyase</keyword>
<dbReference type="SUPFAM" id="SSF55904">
    <property type="entry name" value="Ornithine decarboxylase C-terminal domain"/>
    <property type="match status" value="1"/>
</dbReference>
<dbReference type="Proteomes" id="UP001224359">
    <property type="component" value="Unassembled WGS sequence"/>
</dbReference>
<evidence type="ECO:0000259" key="6">
    <source>
        <dbReference type="Pfam" id="PF01276"/>
    </source>
</evidence>
<protein>
    <submittedName>
        <fullName evidence="8">Lysine decarboxylase</fullName>
        <ecNumber evidence="8">4.1.1.18</ecNumber>
    </submittedName>
</protein>